<accession>A0A8S5U5Q6</accession>
<dbReference type="EMBL" id="BK016015">
    <property type="protein sequence ID" value="DAF89726.1"/>
    <property type="molecule type" value="Genomic_DNA"/>
</dbReference>
<organism evidence="1">
    <name type="scientific">Siphoviridae sp. ctCS019</name>
    <dbReference type="NCBI Taxonomy" id="2825378"/>
    <lineage>
        <taxon>Viruses</taxon>
        <taxon>Duplodnaviria</taxon>
        <taxon>Heunggongvirae</taxon>
        <taxon>Uroviricota</taxon>
        <taxon>Caudoviricetes</taxon>
    </lineage>
</organism>
<reference evidence="1" key="1">
    <citation type="journal article" date="2021" name="Proc. Natl. Acad. Sci. U.S.A.">
        <title>A Catalog of Tens of Thousands of Viruses from Human Metagenomes Reveals Hidden Associations with Chronic Diseases.</title>
        <authorList>
            <person name="Tisza M.J."/>
            <person name="Buck C.B."/>
        </authorList>
    </citation>
    <scope>NUCLEOTIDE SEQUENCE</scope>
    <source>
        <strain evidence="1">CtCS019</strain>
    </source>
</reference>
<sequence>MLHSNHVFQLGTHLIRLWRLGFCLAMLHRQRVFH</sequence>
<protein>
    <submittedName>
        <fullName evidence="1">Uncharacterized protein</fullName>
    </submittedName>
</protein>
<evidence type="ECO:0000313" key="1">
    <source>
        <dbReference type="EMBL" id="DAF89726.1"/>
    </source>
</evidence>
<proteinExistence type="predicted"/>
<name>A0A8S5U5Q6_9CAUD</name>